<name>A0ABT8E6Y6_9BACL</name>
<evidence type="ECO:0000313" key="1">
    <source>
        <dbReference type="EMBL" id="MDN4073655.1"/>
    </source>
</evidence>
<protein>
    <submittedName>
        <fullName evidence="1">Uncharacterized protein</fullName>
    </submittedName>
</protein>
<comment type="caution">
    <text evidence="1">The sequence shown here is derived from an EMBL/GenBank/DDBJ whole genome shotgun (WGS) entry which is preliminary data.</text>
</comment>
<sequence length="94" mass="10810">MNPLNPETKNQLIQSLTDSVNKNNFYKILVETEKIFTNKVISISFVVSANNKAEAKRLAKRKLKSFNQFGDLLRLHSIVETDVWEEQSIKLSKS</sequence>
<organism evidence="1 2">
    <name type="scientific">Fictibacillus terranigra</name>
    <dbReference type="NCBI Taxonomy" id="3058424"/>
    <lineage>
        <taxon>Bacteria</taxon>
        <taxon>Bacillati</taxon>
        <taxon>Bacillota</taxon>
        <taxon>Bacilli</taxon>
        <taxon>Bacillales</taxon>
        <taxon>Fictibacillaceae</taxon>
        <taxon>Fictibacillus</taxon>
    </lineage>
</organism>
<reference evidence="1" key="1">
    <citation type="submission" date="2023-06" db="EMBL/GenBank/DDBJ databases">
        <title>Draft Genome Sequences of Representative Paenibacillus Polymyxa, Bacillus cereus, Fictibacillus sp., and Brevibacillus agri Strains Isolated from Amazonian Dark Earth.</title>
        <authorList>
            <person name="Pellegrinetti T.A."/>
            <person name="Cunha I.C.M."/>
            <person name="Chaves M.G."/>
            <person name="Freitas A.S."/>
            <person name="Silva A.V.R."/>
            <person name="Tsai S.M."/>
            <person name="Mendes L.W."/>
        </authorList>
    </citation>
    <scope>NUCLEOTIDE SEQUENCE</scope>
    <source>
        <strain evidence="1">CENA-BCM004</strain>
    </source>
</reference>
<dbReference type="RefSeq" id="WP_290399763.1">
    <property type="nucleotide sequence ID" value="NZ_JAUHLN010000002.1"/>
</dbReference>
<keyword evidence="2" id="KW-1185">Reference proteome</keyword>
<accession>A0ABT8E6Y6</accession>
<evidence type="ECO:0000313" key="2">
    <source>
        <dbReference type="Proteomes" id="UP001168694"/>
    </source>
</evidence>
<dbReference type="Proteomes" id="UP001168694">
    <property type="component" value="Unassembled WGS sequence"/>
</dbReference>
<dbReference type="EMBL" id="JAUHLN010000002">
    <property type="protein sequence ID" value="MDN4073655.1"/>
    <property type="molecule type" value="Genomic_DNA"/>
</dbReference>
<gene>
    <name evidence="1" type="ORF">QYF49_11650</name>
</gene>
<proteinExistence type="predicted"/>